<dbReference type="Pfam" id="PF21761">
    <property type="entry name" value="RedAm-like_C"/>
    <property type="match status" value="1"/>
</dbReference>
<dbReference type="Gene3D" id="1.10.1040.10">
    <property type="entry name" value="N-(1-d-carboxylethyl)-l-norvaline Dehydrogenase, domain 2"/>
    <property type="match status" value="1"/>
</dbReference>
<dbReference type="Proteomes" id="UP000463700">
    <property type="component" value="Unassembled WGS sequence"/>
</dbReference>
<comment type="caution">
    <text evidence="4">The sequence shown here is derived from an EMBL/GenBank/DDBJ whole genome shotgun (WGS) entry which is preliminary data.</text>
</comment>
<dbReference type="InterPro" id="IPR036291">
    <property type="entry name" value="NAD(P)-bd_dom_sf"/>
</dbReference>
<dbReference type="InterPro" id="IPR051265">
    <property type="entry name" value="HIBADH-related_NP60_sf"/>
</dbReference>
<evidence type="ECO:0000259" key="3">
    <source>
        <dbReference type="Pfam" id="PF21761"/>
    </source>
</evidence>
<dbReference type="OrthoDB" id="9786703at2"/>
<dbReference type="Gene3D" id="3.40.50.720">
    <property type="entry name" value="NAD(P)-binding Rossmann-like Domain"/>
    <property type="match status" value="1"/>
</dbReference>
<keyword evidence="1" id="KW-0560">Oxidoreductase</keyword>
<reference evidence="4 5" key="1">
    <citation type="journal article" date="2020" name="Int. J. Syst. Evol. Microbiol.">
        <title>Paraburkholderia madseniana sp. nov., a phenolic acid-degrading bacterium isolated from acidic forest soil.</title>
        <authorList>
            <person name="Wilhelm R.C."/>
            <person name="Murphy S.J.L."/>
            <person name="Feriancek N.M."/>
            <person name="Karasz D.C."/>
            <person name="DeRito C.M."/>
            <person name="Newman J.D."/>
            <person name="Buckley D.H."/>
        </authorList>
    </citation>
    <scope>NUCLEOTIDE SEQUENCE [LARGE SCALE GENOMIC DNA]</scope>
    <source>
        <strain evidence="4 5">RP11</strain>
    </source>
</reference>
<dbReference type="GO" id="GO:0016491">
    <property type="term" value="F:oxidoreductase activity"/>
    <property type="evidence" value="ECO:0007669"/>
    <property type="project" value="UniProtKB-KW"/>
</dbReference>
<dbReference type="InterPro" id="IPR048666">
    <property type="entry name" value="RedAm-like_C"/>
</dbReference>
<dbReference type="SUPFAM" id="SSF51735">
    <property type="entry name" value="NAD(P)-binding Rossmann-fold domains"/>
    <property type="match status" value="1"/>
</dbReference>
<dbReference type="InterPro" id="IPR006115">
    <property type="entry name" value="6PGDH_NADP-bd"/>
</dbReference>
<proteinExistence type="predicted"/>
<evidence type="ECO:0000256" key="1">
    <source>
        <dbReference type="ARBA" id="ARBA00023002"/>
    </source>
</evidence>
<feature type="domain" description="NADPH-dependent reductive aminase-like C-terminal" evidence="3">
    <location>
        <begin position="165"/>
        <end position="289"/>
    </location>
</feature>
<dbReference type="PANTHER" id="PTHR43580:SF2">
    <property type="entry name" value="CYTOKINE-LIKE NUCLEAR FACTOR N-PAC"/>
    <property type="match status" value="1"/>
</dbReference>
<feature type="domain" description="6-phosphogluconate dehydrogenase NADP-binding" evidence="2">
    <location>
        <begin position="6"/>
        <end position="162"/>
    </location>
</feature>
<gene>
    <name evidence="4" type="ORF">FSO04_31450</name>
</gene>
<dbReference type="GO" id="GO:0050661">
    <property type="term" value="F:NADP binding"/>
    <property type="evidence" value="ECO:0007669"/>
    <property type="project" value="InterPro"/>
</dbReference>
<dbReference type="PIRSF" id="PIRSF000103">
    <property type="entry name" value="HIBADH"/>
    <property type="match status" value="1"/>
</dbReference>
<organism evidence="4 5">
    <name type="scientific">Paraburkholderia madseniana</name>
    <dbReference type="NCBI Taxonomy" id="2599607"/>
    <lineage>
        <taxon>Bacteria</taxon>
        <taxon>Pseudomonadati</taxon>
        <taxon>Pseudomonadota</taxon>
        <taxon>Betaproteobacteria</taxon>
        <taxon>Burkholderiales</taxon>
        <taxon>Burkholderiaceae</taxon>
        <taxon>Paraburkholderia</taxon>
    </lineage>
</organism>
<dbReference type="RefSeq" id="WP_154565502.1">
    <property type="nucleotide sequence ID" value="NZ_VOSW01000074.1"/>
</dbReference>
<evidence type="ECO:0000313" key="4">
    <source>
        <dbReference type="EMBL" id="KAE8755978.1"/>
    </source>
</evidence>
<name>A0A6N6W7X3_9BURK</name>
<dbReference type="InterPro" id="IPR015815">
    <property type="entry name" value="HIBADH-related"/>
</dbReference>
<dbReference type="PANTHER" id="PTHR43580">
    <property type="entry name" value="OXIDOREDUCTASE GLYR1-RELATED"/>
    <property type="match status" value="1"/>
</dbReference>
<dbReference type="Pfam" id="PF03446">
    <property type="entry name" value="NAD_binding_2"/>
    <property type="match status" value="1"/>
</dbReference>
<dbReference type="InterPro" id="IPR013328">
    <property type="entry name" value="6PGD_dom2"/>
</dbReference>
<accession>A0A6N6W7X3</accession>
<dbReference type="AlphaFoldDB" id="A0A6N6W7X3"/>
<evidence type="ECO:0000259" key="2">
    <source>
        <dbReference type="Pfam" id="PF03446"/>
    </source>
</evidence>
<evidence type="ECO:0000313" key="5">
    <source>
        <dbReference type="Proteomes" id="UP000463700"/>
    </source>
</evidence>
<protein>
    <submittedName>
        <fullName evidence="4">Uncharacterized protein</fullName>
    </submittedName>
</protein>
<dbReference type="EMBL" id="VOSW01000074">
    <property type="protein sequence ID" value="KAE8755978.1"/>
    <property type="molecule type" value="Genomic_DNA"/>
</dbReference>
<sequence length="296" mass="31883">MDKLNVSVIGLGQMGAALARAYLKTDARVTVWNRSVGKATPLVEQGAELAPDIEAAVTASDLIIVCVADYATSDGLLKQRHVEPLLKGRTLMQLTTGTRADAERSAQWAADAGIQYLDGAVMDYPVAVGSNECLLLASGSKAVYERHAQALKVLGGRFTYVGEQPGAASVLDGGLLTIYYASAIGFMQSAGMMMAEHVTPETLKHALDAFRPVIDKTFEYCTDRISRHEYAGTEASVHVHMLGVRSLLNRAKSAGVEHRLLQLFVDYLEKASASGHQADELPAVFEVFRPREATTT</sequence>